<protein>
    <submittedName>
        <fullName evidence="5">HECT-like protein</fullName>
    </submittedName>
</protein>
<evidence type="ECO:0000256" key="1">
    <source>
        <dbReference type="ARBA" id="ARBA00004123"/>
    </source>
</evidence>
<name>A0A2U1L8A9_ARTAN</name>
<keyword evidence="3" id="KW-0234">DNA repair</keyword>
<dbReference type="STRING" id="35608.A0A2U1L8A9"/>
<evidence type="ECO:0000313" key="5">
    <source>
        <dbReference type="EMBL" id="PWA45250.1"/>
    </source>
</evidence>
<dbReference type="GO" id="GO:0006281">
    <property type="term" value="P:DNA repair"/>
    <property type="evidence" value="ECO:0007669"/>
    <property type="project" value="UniProtKB-KW"/>
</dbReference>
<dbReference type="GO" id="GO:0000785">
    <property type="term" value="C:chromatin"/>
    <property type="evidence" value="ECO:0007669"/>
    <property type="project" value="TreeGrafter"/>
</dbReference>
<dbReference type="OrthoDB" id="200660at2759"/>
<keyword evidence="4" id="KW-0539">Nucleus</keyword>
<dbReference type="Proteomes" id="UP000245207">
    <property type="component" value="Unassembled WGS sequence"/>
</dbReference>
<dbReference type="PANTHER" id="PTHR12663">
    <property type="entry name" value="ANDROGEN INDUCED INHIBITOR OF PROLIFERATION AS3 / PDS5-RELATED"/>
    <property type="match status" value="1"/>
</dbReference>
<proteinExistence type="predicted"/>
<organism evidence="5 6">
    <name type="scientific">Artemisia annua</name>
    <name type="common">Sweet wormwood</name>
    <dbReference type="NCBI Taxonomy" id="35608"/>
    <lineage>
        <taxon>Eukaryota</taxon>
        <taxon>Viridiplantae</taxon>
        <taxon>Streptophyta</taxon>
        <taxon>Embryophyta</taxon>
        <taxon>Tracheophyta</taxon>
        <taxon>Spermatophyta</taxon>
        <taxon>Magnoliopsida</taxon>
        <taxon>eudicotyledons</taxon>
        <taxon>Gunneridae</taxon>
        <taxon>Pentapetalae</taxon>
        <taxon>asterids</taxon>
        <taxon>campanulids</taxon>
        <taxon>Asterales</taxon>
        <taxon>Asteraceae</taxon>
        <taxon>Asteroideae</taxon>
        <taxon>Anthemideae</taxon>
        <taxon>Artemisiinae</taxon>
        <taxon>Artemisia</taxon>
    </lineage>
</organism>
<evidence type="ECO:0000256" key="2">
    <source>
        <dbReference type="ARBA" id="ARBA00022763"/>
    </source>
</evidence>
<dbReference type="GO" id="GO:0005634">
    <property type="term" value="C:nucleus"/>
    <property type="evidence" value="ECO:0007669"/>
    <property type="project" value="UniProtKB-SubCell"/>
</dbReference>
<reference evidence="5 6" key="1">
    <citation type="journal article" date="2018" name="Mol. Plant">
        <title>The genome of Artemisia annua provides insight into the evolution of Asteraceae family and artemisinin biosynthesis.</title>
        <authorList>
            <person name="Shen Q."/>
            <person name="Zhang L."/>
            <person name="Liao Z."/>
            <person name="Wang S."/>
            <person name="Yan T."/>
            <person name="Shi P."/>
            <person name="Liu M."/>
            <person name="Fu X."/>
            <person name="Pan Q."/>
            <person name="Wang Y."/>
            <person name="Lv Z."/>
            <person name="Lu X."/>
            <person name="Zhang F."/>
            <person name="Jiang W."/>
            <person name="Ma Y."/>
            <person name="Chen M."/>
            <person name="Hao X."/>
            <person name="Li L."/>
            <person name="Tang Y."/>
            <person name="Lv G."/>
            <person name="Zhou Y."/>
            <person name="Sun X."/>
            <person name="Brodelius P.E."/>
            <person name="Rose J.K.C."/>
            <person name="Tang K."/>
        </authorList>
    </citation>
    <scope>NUCLEOTIDE SEQUENCE [LARGE SCALE GENOMIC DNA]</scope>
    <source>
        <strain evidence="6">cv. Huhao1</strain>
        <tissue evidence="5">Leaf</tissue>
    </source>
</reference>
<accession>A0A2U1L8A9</accession>
<sequence>MVPARRWKEKAGRLRRSNIVVDEGHVAQFAEHGENLVGSRIKVCWPADESYYEGVVKSFHRSKIKPKVLYDDVDEDVLDLNQREWVLLEDGVTLPKWTKPGQFAFPSKISVDCALLNEVAKGNIRGAEEAGNLYIHLLMKKMMMTCLDILHVYQLHVIHNTTHQMNPIFRSIKAVIGRGRLLQEKYKEFGHKKAVASFLQLTDGSHILTMSIDNSTKNLYIAKVKRVVVMGLAPNGCAPTICGNITSTTVNGFMGMPFMRCLGLLKTYVSKGYLGLFRESMKLLFKSLELEDLDGLLHGSESDISVDDWKAHTKYKGHKEIDRELLWHCKTQVIRFALEEMDDSIVTSNSRHSLKKRKANSWNVIASFPTTFFYNKIRSSALFVNGELHWVVDNKLLTFHLSTHVFDMNPLPQQYMCRTMQLTNIKGSLAVISLVRFGINWVRKEHDNVASWSKLPRGKEISLEDFESYNPETGVRTRHVRCPDSKIIEMDMCVESLELLANEAW</sequence>
<keyword evidence="2" id="KW-0227">DNA damage</keyword>
<comment type="subcellular location">
    <subcellularLocation>
        <location evidence="1">Nucleus</location>
    </subcellularLocation>
</comment>
<evidence type="ECO:0000256" key="4">
    <source>
        <dbReference type="ARBA" id="ARBA00023242"/>
    </source>
</evidence>
<dbReference type="PANTHER" id="PTHR12663:SF0">
    <property type="entry name" value="PRECOCIOUS DISSOCIATION OF SISTERS 5, ISOFORM A"/>
    <property type="match status" value="1"/>
</dbReference>
<dbReference type="GO" id="GO:0007064">
    <property type="term" value="P:mitotic sister chromatid cohesion"/>
    <property type="evidence" value="ECO:0007669"/>
    <property type="project" value="InterPro"/>
</dbReference>
<evidence type="ECO:0000256" key="3">
    <source>
        <dbReference type="ARBA" id="ARBA00023204"/>
    </source>
</evidence>
<dbReference type="EMBL" id="PKPP01010865">
    <property type="protein sequence ID" value="PWA45250.1"/>
    <property type="molecule type" value="Genomic_DNA"/>
</dbReference>
<dbReference type="Gene3D" id="2.30.30.140">
    <property type="match status" value="1"/>
</dbReference>
<dbReference type="InterPro" id="IPR039776">
    <property type="entry name" value="Pds5"/>
</dbReference>
<dbReference type="AlphaFoldDB" id="A0A2U1L8A9"/>
<comment type="caution">
    <text evidence="5">The sequence shown here is derived from an EMBL/GenBank/DDBJ whole genome shotgun (WGS) entry which is preliminary data.</text>
</comment>
<evidence type="ECO:0000313" key="6">
    <source>
        <dbReference type="Proteomes" id="UP000245207"/>
    </source>
</evidence>
<gene>
    <name evidence="5" type="ORF">CTI12_AA518730</name>
</gene>
<keyword evidence="6" id="KW-1185">Reference proteome</keyword>